<dbReference type="PANTHER" id="PTHR30578:SF0">
    <property type="entry name" value="ION-TRANSLOCATING OXIDOREDUCTASE COMPLEX SUBUNIT D"/>
    <property type="match status" value="1"/>
</dbReference>
<dbReference type="Proteomes" id="UP001298681">
    <property type="component" value="Unassembled WGS sequence"/>
</dbReference>
<keyword evidence="1 10" id="KW-0813">Transport</keyword>
<dbReference type="InterPro" id="IPR004338">
    <property type="entry name" value="NqrB/RnfD"/>
</dbReference>
<comment type="similarity">
    <text evidence="10">Belongs to the NqrB/RnfD family.</text>
</comment>
<keyword evidence="8 10" id="KW-1133">Transmembrane helix</keyword>
<evidence type="ECO:0000313" key="11">
    <source>
        <dbReference type="EMBL" id="MCG4610643.1"/>
    </source>
</evidence>
<dbReference type="RefSeq" id="WP_087234764.1">
    <property type="nucleotide sequence ID" value="NZ_JAKNHQ010000007.1"/>
</dbReference>
<gene>
    <name evidence="10" type="primary">rnfD</name>
    <name evidence="11" type="ORF">L0P57_06810</name>
</gene>
<comment type="cofactor">
    <cofactor evidence="10">
        <name>FMN</name>
        <dbReference type="ChEBI" id="CHEBI:58210"/>
    </cofactor>
</comment>
<keyword evidence="2 10" id="KW-0597">Phosphoprotein</keyword>
<keyword evidence="10" id="KW-1003">Cell membrane</keyword>
<comment type="subcellular location">
    <subcellularLocation>
        <location evidence="10">Cell membrane</location>
        <topology evidence="10">Multi-pass membrane protein</topology>
    </subcellularLocation>
</comment>
<dbReference type="InterPro" id="IPR011303">
    <property type="entry name" value="RnfD_bac"/>
</dbReference>
<feature type="transmembrane region" description="Helical" evidence="10">
    <location>
        <begin position="212"/>
        <end position="230"/>
    </location>
</feature>
<dbReference type="Pfam" id="PF03116">
    <property type="entry name" value="NQR2_RnfD_RnfE"/>
    <property type="match status" value="1"/>
</dbReference>
<dbReference type="EC" id="7.-.-.-" evidence="10"/>
<reference evidence="11 12" key="1">
    <citation type="submission" date="2022-01" db="EMBL/GenBank/DDBJ databases">
        <title>Collection of gut derived symbiotic bacterial strains cultured from healthy donors.</title>
        <authorList>
            <person name="Lin H."/>
            <person name="Kohout C."/>
            <person name="Waligurski E."/>
            <person name="Pamer E.G."/>
        </authorList>
    </citation>
    <scope>NUCLEOTIDE SEQUENCE [LARGE SCALE GENOMIC DNA]</scope>
    <source>
        <strain evidence="11 12">DFI.7.58</strain>
    </source>
</reference>
<keyword evidence="12" id="KW-1185">Reference proteome</keyword>
<comment type="caution">
    <text evidence="10">Lacks conserved residue(s) required for the propagation of feature annotation.</text>
</comment>
<dbReference type="PANTHER" id="PTHR30578">
    <property type="entry name" value="ELECTRON TRANSPORT COMPLEX PROTEIN RNFD"/>
    <property type="match status" value="1"/>
</dbReference>
<evidence type="ECO:0000256" key="3">
    <source>
        <dbReference type="ARBA" id="ARBA00022630"/>
    </source>
</evidence>
<evidence type="ECO:0000256" key="1">
    <source>
        <dbReference type="ARBA" id="ARBA00022448"/>
    </source>
</evidence>
<organism evidence="11 12">
    <name type="scientific">Anaeromassilibacillus senegalensis</name>
    <dbReference type="NCBI Taxonomy" id="1673717"/>
    <lineage>
        <taxon>Bacteria</taxon>
        <taxon>Bacillati</taxon>
        <taxon>Bacillota</taxon>
        <taxon>Clostridia</taxon>
        <taxon>Eubacteriales</taxon>
        <taxon>Acutalibacteraceae</taxon>
        <taxon>Anaeromassilibacillus</taxon>
    </lineage>
</organism>
<keyword evidence="3 10" id="KW-0285">Flavoprotein</keyword>
<dbReference type="NCBIfam" id="TIGR01946">
    <property type="entry name" value="rnfD"/>
    <property type="match status" value="1"/>
</dbReference>
<comment type="subunit">
    <text evidence="10">The complex is composed of six subunits: RnfA, RnfB, RnfC, RnfD, RnfE and RnfG.</text>
</comment>
<feature type="transmembrane region" description="Helical" evidence="10">
    <location>
        <begin position="181"/>
        <end position="205"/>
    </location>
</feature>
<keyword evidence="9 10" id="KW-0472">Membrane</keyword>
<feature type="transmembrane region" description="Helical" evidence="10">
    <location>
        <begin position="236"/>
        <end position="254"/>
    </location>
</feature>
<keyword evidence="4 10" id="KW-0288">FMN</keyword>
<evidence type="ECO:0000256" key="7">
    <source>
        <dbReference type="ARBA" id="ARBA00022982"/>
    </source>
</evidence>
<keyword evidence="6 10" id="KW-1278">Translocase</keyword>
<comment type="function">
    <text evidence="10">Part of a membrane-bound complex that couples electron transfer with translocation of ions across the membrane.</text>
</comment>
<proteinExistence type="inferred from homology"/>
<protein>
    <recommendedName>
        <fullName evidence="10">Ion-translocating oxidoreductase complex subunit D</fullName>
        <ecNumber evidence="10">7.-.-.-</ecNumber>
    </recommendedName>
    <alternativeName>
        <fullName evidence="10">Rnf electron transport complex subunit D</fullName>
    </alternativeName>
</protein>
<name>A0ABS9MIJ5_9FIRM</name>
<dbReference type="EMBL" id="JAKNHQ010000007">
    <property type="protein sequence ID" value="MCG4610643.1"/>
    <property type="molecule type" value="Genomic_DNA"/>
</dbReference>
<accession>A0ABS9MIJ5</accession>
<feature type="transmembrane region" description="Helical" evidence="10">
    <location>
        <begin position="26"/>
        <end position="59"/>
    </location>
</feature>
<keyword evidence="7 10" id="KW-0249">Electron transport</keyword>
<evidence type="ECO:0000256" key="2">
    <source>
        <dbReference type="ARBA" id="ARBA00022553"/>
    </source>
</evidence>
<evidence type="ECO:0000256" key="6">
    <source>
        <dbReference type="ARBA" id="ARBA00022967"/>
    </source>
</evidence>
<evidence type="ECO:0000256" key="10">
    <source>
        <dbReference type="HAMAP-Rule" id="MF_00462"/>
    </source>
</evidence>
<sequence length="323" mass="34445">MEQKLIVSSSPHLGSGATTQKIMLDVIIALIPAAIASCILFGIQALILILTCVISCVLAEYLSRKVMKRDNTIFDLSAVVTGLLLAFNLPATINPLIAVFGSVVAIVVVKQMFGGIGQNFVNPALTARIVLMSSFPAKMSNWVVPFWYRSGNPDAITTASPLGLLKQGASDQLPSHLDMLLGARAGCLGETCAIALILGGIYLVARKVISPVIPLCYLGTVAVISLIAGRDVIFELLSGGLLLGAIFMATDYTTSPINRNGRIVYAIGCGILTMLIRMFGSLPEGVSFSIILMNILVPHIERITRPRPFGVKKEKAKKEAAHE</sequence>
<evidence type="ECO:0000256" key="4">
    <source>
        <dbReference type="ARBA" id="ARBA00022643"/>
    </source>
</evidence>
<keyword evidence="5 10" id="KW-0812">Transmembrane</keyword>
<feature type="transmembrane region" description="Helical" evidence="10">
    <location>
        <begin position="263"/>
        <end position="280"/>
    </location>
</feature>
<evidence type="ECO:0000256" key="9">
    <source>
        <dbReference type="ARBA" id="ARBA00023136"/>
    </source>
</evidence>
<comment type="caution">
    <text evidence="11">The sequence shown here is derived from an EMBL/GenBank/DDBJ whole genome shotgun (WGS) entry which is preliminary data.</text>
</comment>
<dbReference type="HAMAP" id="MF_00462">
    <property type="entry name" value="RsxD_RnfD"/>
    <property type="match status" value="1"/>
</dbReference>
<evidence type="ECO:0000313" key="12">
    <source>
        <dbReference type="Proteomes" id="UP001298681"/>
    </source>
</evidence>
<evidence type="ECO:0000256" key="5">
    <source>
        <dbReference type="ARBA" id="ARBA00022692"/>
    </source>
</evidence>
<evidence type="ECO:0000256" key="8">
    <source>
        <dbReference type="ARBA" id="ARBA00022989"/>
    </source>
</evidence>